<dbReference type="Pfam" id="PF12680">
    <property type="entry name" value="SnoaL_2"/>
    <property type="match status" value="1"/>
</dbReference>
<dbReference type="Gene3D" id="3.10.450.50">
    <property type="match status" value="1"/>
</dbReference>
<sequence length="299" mass="32799">MAETRRIGSDPMTDPTHIFDTARPALVKLAYRMLGSVADAEDVVQTAFLRWRAVDPASVQNPTAYLRRIVTRLCLDAHRTTARRREVYLGEWLPDPVVTDPSEDITLMLMLALERLSPLERAAFLLHDVFGVEFTEVSGIIDRTPAAARQLAARARRNVQQDNTRFSVDPARGQQIAAAFFAASRAGDMGALRALLAEDISLHADGGGQRPTVGQPVHGRDAVVQAHAGFADHFRDNGSTLVALTHINGLPGCISRESDGQLQTTALDIENGLIRAIYVTRNPDKLRHLKASDAMPKRL</sequence>
<dbReference type="Gene3D" id="1.10.10.10">
    <property type="entry name" value="Winged helix-like DNA-binding domain superfamily/Winged helix DNA-binding domain"/>
    <property type="match status" value="1"/>
</dbReference>
<dbReference type="InterPro" id="IPR013325">
    <property type="entry name" value="RNA_pol_sigma_r2"/>
</dbReference>
<dbReference type="AlphaFoldDB" id="A0A073J983"/>
<protein>
    <submittedName>
        <fullName evidence="5">RNA polymerase sigma factor SigJ</fullName>
    </submittedName>
</protein>
<dbReference type="Gene3D" id="1.10.1740.10">
    <property type="match status" value="1"/>
</dbReference>
<keyword evidence="6" id="KW-1185">Reference proteome</keyword>
<feature type="domain" description="RNA polymerase sigma-70 region 2" evidence="2">
    <location>
        <begin position="19"/>
        <end position="83"/>
    </location>
</feature>
<gene>
    <name evidence="5" type="ORF">SUH3_07145</name>
</gene>
<dbReference type="InterPro" id="IPR014284">
    <property type="entry name" value="RNA_pol_sigma-70_dom"/>
</dbReference>
<dbReference type="Proteomes" id="UP000027746">
    <property type="component" value="Unassembled WGS sequence"/>
</dbReference>
<dbReference type="Pfam" id="PF04542">
    <property type="entry name" value="Sigma70_r2"/>
    <property type="match status" value="1"/>
</dbReference>
<dbReference type="NCBIfam" id="NF007214">
    <property type="entry name" value="PRK09636.1"/>
    <property type="match status" value="1"/>
</dbReference>
<comment type="caution">
    <text evidence="5">The sequence shown here is derived from an EMBL/GenBank/DDBJ whole genome shotgun (WGS) entry which is preliminary data.</text>
</comment>
<proteinExistence type="predicted"/>
<reference evidence="5 6" key="1">
    <citation type="submission" date="2014-01" db="EMBL/GenBank/DDBJ databases">
        <title>Sulfitobacter sp. H3 (MCCC 1A00686) Genome Sequencing.</title>
        <authorList>
            <person name="Lai Q."/>
            <person name="Hong Z."/>
        </authorList>
    </citation>
    <scope>NUCLEOTIDE SEQUENCE [LARGE SCALE GENOMIC DNA]</scope>
    <source>
        <strain evidence="5 6">H3</strain>
    </source>
</reference>
<dbReference type="EMBL" id="JAMD01000015">
    <property type="protein sequence ID" value="KEJ94282.1"/>
    <property type="molecule type" value="Genomic_DNA"/>
</dbReference>
<dbReference type="SUPFAM" id="SSF88659">
    <property type="entry name" value="Sigma3 and sigma4 domains of RNA polymerase sigma factors"/>
    <property type="match status" value="1"/>
</dbReference>
<dbReference type="Pfam" id="PF08281">
    <property type="entry name" value="Sigma70_r4_2"/>
    <property type="match status" value="1"/>
</dbReference>
<dbReference type="InterPro" id="IPR007627">
    <property type="entry name" value="RNA_pol_sigma70_r2"/>
</dbReference>
<accession>A0A073J983</accession>
<feature type="domain" description="RNA polymerase sigma factor 70 region 4 type 2" evidence="3">
    <location>
        <begin position="108"/>
        <end position="157"/>
    </location>
</feature>
<evidence type="ECO:0000313" key="6">
    <source>
        <dbReference type="Proteomes" id="UP000027746"/>
    </source>
</evidence>
<dbReference type="GO" id="GO:0006352">
    <property type="term" value="P:DNA-templated transcription initiation"/>
    <property type="evidence" value="ECO:0007669"/>
    <property type="project" value="InterPro"/>
</dbReference>
<dbReference type="InterPro" id="IPR032710">
    <property type="entry name" value="NTF2-like_dom_sf"/>
</dbReference>
<dbReference type="GO" id="GO:0016987">
    <property type="term" value="F:sigma factor activity"/>
    <property type="evidence" value="ECO:0007669"/>
    <property type="project" value="InterPro"/>
</dbReference>
<name>A0A073J983_9RHOB</name>
<dbReference type="InterPro" id="IPR052704">
    <property type="entry name" value="ECF_Sigma-70_Domain"/>
</dbReference>
<dbReference type="SUPFAM" id="SSF54427">
    <property type="entry name" value="NTF2-like"/>
    <property type="match status" value="1"/>
</dbReference>
<evidence type="ECO:0000259" key="2">
    <source>
        <dbReference type="Pfam" id="PF04542"/>
    </source>
</evidence>
<evidence type="ECO:0000256" key="1">
    <source>
        <dbReference type="ARBA" id="ARBA00011344"/>
    </source>
</evidence>
<dbReference type="InterPro" id="IPR013249">
    <property type="entry name" value="RNA_pol_sigma70_r4_t2"/>
</dbReference>
<dbReference type="PANTHER" id="PTHR30173">
    <property type="entry name" value="SIGMA 19 FACTOR"/>
    <property type="match status" value="1"/>
</dbReference>
<dbReference type="SUPFAM" id="SSF88946">
    <property type="entry name" value="Sigma2 domain of RNA polymerase sigma factors"/>
    <property type="match status" value="1"/>
</dbReference>
<evidence type="ECO:0000259" key="4">
    <source>
        <dbReference type="Pfam" id="PF12680"/>
    </source>
</evidence>
<dbReference type="InterPro" id="IPR037401">
    <property type="entry name" value="SnoaL-like"/>
</dbReference>
<dbReference type="InterPro" id="IPR036388">
    <property type="entry name" value="WH-like_DNA-bd_sf"/>
</dbReference>
<feature type="domain" description="SnoaL-like" evidence="4">
    <location>
        <begin position="178"/>
        <end position="243"/>
    </location>
</feature>
<evidence type="ECO:0000259" key="3">
    <source>
        <dbReference type="Pfam" id="PF08281"/>
    </source>
</evidence>
<organism evidence="5 6">
    <name type="scientific">Pseudosulfitobacter pseudonitzschiae</name>
    <dbReference type="NCBI Taxonomy" id="1402135"/>
    <lineage>
        <taxon>Bacteria</taxon>
        <taxon>Pseudomonadati</taxon>
        <taxon>Pseudomonadota</taxon>
        <taxon>Alphaproteobacteria</taxon>
        <taxon>Rhodobacterales</taxon>
        <taxon>Roseobacteraceae</taxon>
        <taxon>Pseudosulfitobacter</taxon>
    </lineage>
</organism>
<evidence type="ECO:0000313" key="5">
    <source>
        <dbReference type="EMBL" id="KEJ94282.1"/>
    </source>
</evidence>
<comment type="subunit">
    <text evidence="1">Interacts transiently with the RNA polymerase catalytic core formed by RpoA, RpoB, RpoC and RpoZ (2 alpha, 1 beta, 1 beta' and 1 omega subunit) to form the RNA polymerase holoenzyme that can initiate transcription.</text>
</comment>
<dbReference type="GO" id="GO:0003677">
    <property type="term" value="F:DNA binding"/>
    <property type="evidence" value="ECO:0007669"/>
    <property type="project" value="InterPro"/>
</dbReference>
<dbReference type="PANTHER" id="PTHR30173:SF43">
    <property type="entry name" value="ECF RNA POLYMERASE SIGMA FACTOR SIGI-RELATED"/>
    <property type="match status" value="1"/>
</dbReference>
<dbReference type="InterPro" id="IPR013324">
    <property type="entry name" value="RNA_pol_sigma_r3/r4-like"/>
</dbReference>
<dbReference type="NCBIfam" id="TIGR02937">
    <property type="entry name" value="sigma70-ECF"/>
    <property type="match status" value="1"/>
</dbReference>